<protein>
    <recommendedName>
        <fullName evidence="9">Cation-transporting P-type ATPase C-terminal domain-containing protein</fullName>
    </recommendedName>
</protein>
<evidence type="ECO:0000313" key="10">
    <source>
        <dbReference type="EMBL" id="KAL3820820.1"/>
    </source>
</evidence>
<keyword evidence="5" id="KW-0460">Magnesium</keyword>
<evidence type="ECO:0000256" key="5">
    <source>
        <dbReference type="ARBA" id="ARBA00022842"/>
    </source>
</evidence>
<evidence type="ECO:0000259" key="9">
    <source>
        <dbReference type="Pfam" id="PF00689"/>
    </source>
</evidence>
<dbReference type="InterPro" id="IPR006068">
    <property type="entry name" value="ATPase_P-typ_cation-transptr_C"/>
</dbReference>
<dbReference type="InterPro" id="IPR023299">
    <property type="entry name" value="ATPase_P-typ_cyto_dom_N"/>
</dbReference>
<keyword evidence="3" id="KW-0479">Metal-binding</keyword>
<dbReference type="PRINTS" id="PR00119">
    <property type="entry name" value="CATATPASE"/>
</dbReference>
<dbReference type="SUPFAM" id="SSF81653">
    <property type="entry name" value="Calcium ATPase, transduction domain A"/>
    <property type="match status" value="1"/>
</dbReference>
<keyword evidence="2 8" id="KW-0812">Transmembrane</keyword>
<dbReference type="Gene3D" id="3.40.50.1000">
    <property type="entry name" value="HAD superfamily/HAD-like"/>
    <property type="match status" value="1"/>
</dbReference>
<keyword evidence="7 8" id="KW-0472">Membrane</keyword>
<feature type="transmembrane region" description="Helical" evidence="8">
    <location>
        <begin position="709"/>
        <end position="731"/>
    </location>
</feature>
<dbReference type="Proteomes" id="UP001634393">
    <property type="component" value="Unassembled WGS sequence"/>
</dbReference>
<organism evidence="10 11">
    <name type="scientific">Penstemon smallii</name>
    <dbReference type="NCBI Taxonomy" id="265156"/>
    <lineage>
        <taxon>Eukaryota</taxon>
        <taxon>Viridiplantae</taxon>
        <taxon>Streptophyta</taxon>
        <taxon>Embryophyta</taxon>
        <taxon>Tracheophyta</taxon>
        <taxon>Spermatophyta</taxon>
        <taxon>Magnoliopsida</taxon>
        <taxon>eudicotyledons</taxon>
        <taxon>Gunneridae</taxon>
        <taxon>Pentapetalae</taxon>
        <taxon>asterids</taxon>
        <taxon>lamiids</taxon>
        <taxon>Lamiales</taxon>
        <taxon>Plantaginaceae</taxon>
        <taxon>Cheloneae</taxon>
        <taxon>Penstemon</taxon>
    </lineage>
</organism>
<dbReference type="GO" id="GO:0016020">
    <property type="term" value="C:membrane"/>
    <property type="evidence" value="ECO:0007669"/>
    <property type="project" value="UniProtKB-SubCell"/>
</dbReference>
<keyword evidence="11" id="KW-1185">Reference proteome</keyword>
<evidence type="ECO:0000313" key="11">
    <source>
        <dbReference type="Proteomes" id="UP001634393"/>
    </source>
</evidence>
<accession>A0ABD3S8I5</accession>
<dbReference type="EMBL" id="JBJXBP010000007">
    <property type="protein sequence ID" value="KAL3820820.1"/>
    <property type="molecule type" value="Genomic_DNA"/>
</dbReference>
<sequence>MTIDLGHMHDAGTVAAIEISEDDIAGGQNVLSLHSSSEQEHNIELQNIQRNNIKKIVKDKNLQALNTAALSLTYGIKEQGLAVNGWIDGTVRNYLQGKSSVKKLETYWLPNGRGGGHKGLHWSCNNLKAQVTREGNQGGSLIPADGIYVAGESLQVDGEWKSTIVDETNPFLFYGSRVINGNGSMIVTSVGVDMEWGEMMSQAVGLPANKCKFAACLDKMASVTTIFTDKLGGLMENEHEIDMFLVGEELISESSQVASPDLLEGSINEQCKILNKYGIGGNPFEENSGVIMEKIGYDGRSLHLHYKGPPLEILSLCSKYYDSEGNIQAIDVQKRSKFENVIRYNLVELEVVAFACIQIVNESDDASVLEANSLTLLGMIALKYTKKEEIKKAVLTLKEGGIRTVLASGDDVAVLQTIGEKCGLISPNSDDLVLTAEEYRAWNDEQKKDRVGKIRIIGNCLPSDKIDLVKFLKETGEVVAVLAQQTLDAPALKVADIGVTFGSWSSEVARECSGISIFHGDFSFLVHVIEKGKGFHENTRKFIQLQLIFTVSSLLINFIATVLWGDAPLTTIQLIWLNLVLVFVGGLAVLTGQPIGVLMDIVPIKSYRRLITKAMYRNISIQAFYQTTVLLTLQSKGQSIFGTSEAIVKSMIYKGFCLCQFFNIFIAREHKSKNIFKGLFQKNGWFFVALVLFVLFQAAFLVAEKFLGGTPFLNCKLSGVCLLIGLVSWLLDSFGKFISSLIARWAANLASG</sequence>
<dbReference type="InterPro" id="IPR036412">
    <property type="entry name" value="HAD-like_sf"/>
</dbReference>
<dbReference type="SUPFAM" id="SSF56784">
    <property type="entry name" value="HAD-like"/>
    <property type="match status" value="1"/>
</dbReference>
<evidence type="ECO:0000256" key="8">
    <source>
        <dbReference type="SAM" id="Phobius"/>
    </source>
</evidence>
<evidence type="ECO:0000256" key="2">
    <source>
        <dbReference type="ARBA" id="ARBA00022692"/>
    </source>
</evidence>
<dbReference type="PANTHER" id="PTHR24093">
    <property type="entry name" value="CATION TRANSPORTING ATPASE"/>
    <property type="match status" value="1"/>
</dbReference>
<dbReference type="PANTHER" id="PTHR24093:SF369">
    <property type="entry name" value="CALCIUM-TRANSPORTING ATPASE"/>
    <property type="match status" value="1"/>
</dbReference>
<dbReference type="GO" id="GO:0046872">
    <property type="term" value="F:metal ion binding"/>
    <property type="evidence" value="ECO:0007669"/>
    <property type="project" value="UniProtKB-KW"/>
</dbReference>
<dbReference type="Gene3D" id="1.20.1110.10">
    <property type="entry name" value="Calcium-transporting ATPase, transmembrane domain"/>
    <property type="match status" value="2"/>
</dbReference>
<dbReference type="InterPro" id="IPR023214">
    <property type="entry name" value="HAD_sf"/>
</dbReference>
<feature type="transmembrane region" description="Helical" evidence="8">
    <location>
        <begin position="576"/>
        <end position="602"/>
    </location>
</feature>
<name>A0ABD3S8I5_9LAMI</name>
<comment type="caution">
    <text evidence="10">The sequence shown here is derived from an EMBL/GenBank/DDBJ whole genome shotgun (WGS) entry which is preliminary data.</text>
</comment>
<evidence type="ECO:0000256" key="4">
    <source>
        <dbReference type="ARBA" id="ARBA00022837"/>
    </source>
</evidence>
<dbReference type="SUPFAM" id="SSF81665">
    <property type="entry name" value="Calcium ATPase, transmembrane domain M"/>
    <property type="match status" value="1"/>
</dbReference>
<keyword evidence="6 8" id="KW-1133">Transmembrane helix</keyword>
<dbReference type="AlphaFoldDB" id="A0ABD3S8I5"/>
<evidence type="ECO:0000256" key="3">
    <source>
        <dbReference type="ARBA" id="ARBA00022723"/>
    </source>
</evidence>
<dbReference type="InterPro" id="IPR008250">
    <property type="entry name" value="ATPase_P-typ_transduc_dom_A_sf"/>
</dbReference>
<feature type="domain" description="Cation-transporting P-type ATPase C-terminal" evidence="9">
    <location>
        <begin position="567"/>
        <end position="738"/>
    </location>
</feature>
<evidence type="ECO:0000256" key="6">
    <source>
        <dbReference type="ARBA" id="ARBA00022989"/>
    </source>
</evidence>
<proteinExistence type="predicted"/>
<dbReference type="Pfam" id="PF00689">
    <property type="entry name" value="Cation_ATPase_C"/>
    <property type="match status" value="1"/>
</dbReference>
<dbReference type="InterPro" id="IPR023298">
    <property type="entry name" value="ATPase_P-typ_TM_dom_sf"/>
</dbReference>
<comment type="subcellular location">
    <subcellularLocation>
        <location evidence="1">Endomembrane system</location>
        <topology evidence="1">Multi-pass membrane protein</topology>
    </subcellularLocation>
</comment>
<dbReference type="Gene3D" id="3.40.1110.10">
    <property type="entry name" value="Calcium-transporting ATPase, cytoplasmic domain N"/>
    <property type="match status" value="1"/>
</dbReference>
<keyword evidence="4" id="KW-0106">Calcium</keyword>
<evidence type="ECO:0000256" key="1">
    <source>
        <dbReference type="ARBA" id="ARBA00004127"/>
    </source>
</evidence>
<gene>
    <name evidence="10" type="ORF">ACJIZ3_006725</name>
</gene>
<dbReference type="Pfam" id="PF13246">
    <property type="entry name" value="Cation_ATPase"/>
    <property type="match status" value="1"/>
</dbReference>
<feature type="transmembrane region" description="Helical" evidence="8">
    <location>
        <begin position="685"/>
        <end position="703"/>
    </location>
</feature>
<evidence type="ECO:0000256" key="7">
    <source>
        <dbReference type="ARBA" id="ARBA00023136"/>
    </source>
</evidence>
<reference evidence="10 11" key="1">
    <citation type="submission" date="2024-12" db="EMBL/GenBank/DDBJ databases">
        <title>The unique morphological basis and parallel evolutionary history of personate flowers in Penstemon.</title>
        <authorList>
            <person name="Depatie T.H."/>
            <person name="Wessinger C.A."/>
        </authorList>
    </citation>
    <scope>NUCLEOTIDE SEQUENCE [LARGE SCALE GENOMIC DNA]</scope>
    <source>
        <strain evidence="10">WTNN_2</strain>
        <tissue evidence="10">Leaf</tissue>
    </source>
</reference>
<feature type="transmembrane region" description="Helical" evidence="8">
    <location>
        <begin position="542"/>
        <end position="564"/>
    </location>
</feature>